<name>A0A3P3U9V3_9BACL</name>
<comment type="caution">
    <text evidence="1">The sequence shown here is derived from an EMBL/GenBank/DDBJ whole genome shotgun (WGS) entry which is preliminary data.</text>
</comment>
<sequence length="251" mass="27657">MRYGSREIMDVVLKDVKTGEPVVYLESLTTSTLEFAGSTVYARGGKGHPRLIGWDSDKDITMKMEDALISKESLAVLTGSKFNKSAKIVHKKEVVEVSADSKITLSKAPLTNQKYYFYKTSDETSLNEKLNVTIAATPVKEEIDLSAVTGIKAGDKVIADYYYTASASTQSMTIASDLFPGTYKLEGTTFWRNEDGKDVEALYTIPKLKIQPNFSIGMASSGEPQPFTFTADVLKDRKSTAMVVIDLLEEE</sequence>
<dbReference type="EMBL" id="RRCN01000001">
    <property type="protein sequence ID" value="RRJ66398.1"/>
    <property type="molecule type" value="Genomic_DNA"/>
</dbReference>
<accession>A0A3P3U9V3</accession>
<evidence type="ECO:0000313" key="2">
    <source>
        <dbReference type="Proteomes" id="UP000267017"/>
    </source>
</evidence>
<dbReference type="AlphaFoldDB" id="A0A3P3U9V3"/>
<reference evidence="1 2" key="1">
    <citation type="submission" date="2018-11" db="EMBL/GenBank/DDBJ databases">
        <title>Genome sequencing of Paenibacillus sp. KCOM 3021 (= ChDC PVNT-B20).</title>
        <authorList>
            <person name="Kook J.-K."/>
            <person name="Park S.-N."/>
            <person name="Lim Y.K."/>
        </authorList>
    </citation>
    <scope>NUCLEOTIDE SEQUENCE [LARGE SCALE GENOMIC DNA]</scope>
    <source>
        <strain evidence="1 2">KCOM 3021</strain>
    </source>
</reference>
<organism evidence="1 2">
    <name type="scientific">Paenibacillus oralis</name>
    <dbReference type="NCBI Taxonomy" id="2490856"/>
    <lineage>
        <taxon>Bacteria</taxon>
        <taxon>Bacillati</taxon>
        <taxon>Bacillota</taxon>
        <taxon>Bacilli</taxon>
        <taxon>Bacillales</taxon>
        <taxon>Paenibacillaceae</taxon>
        <taxon>Paenibacillus</taxon>
    </lineage>
</organism>
<dbReference type="RefSeq" id="WP_128634184.1">
    <property type="nucleotide sequence ID" value="NZ_RRCN01000001.1"/>
</dbReference>
<evidence type="ECO:0000313" key="1">
    <source>
        <dbReference type="EMBL" id="RRJ66398.1"/>
    </source>
</evidence>
<proteinExistence type="predicted"/>
<dbReference type="Proteomes" id="UP000267017">
    <property type="component" value="Unassembled WGS sequence"/>
</dbReference>
<protein>
    <submittedName>
        <fullName evidence="1">Uncharacterized protein</fullName>
    </submittedName>
</protein>
<gene>
    <name evidence="1" type="ORF">EHV15_28360</name>
</gene>
<keyword evidence="2" id="KW-1185">Reference proteome</keyword>
<dbReference type="OrthoDB" id="1903365at2"/>